<name>A0ACD3R0K1_LARCR</name>
<dbReference type="Proteomes" id="UP000793456">
    <property type="component" value="Chromosome XI"/>
</dbReference>
<keyword evidence="2" id="KW-1185">Reference proteome</keyword>
<gene>
    <name evidence="1" type="ORF">E3U43_017978</name>
</gene>
<reference evidence="1" key="1">
    <citation type="submission" date="2018-11" db="EMBL/GenBank/DDBJ databases">
        <title>The sequence and de novo assembly of Larimichthys crocea genome using PacBio and Hi-C technologies.</title>
        <authorList>
            <person name="Xu P."/>
            <person name="Chen B."/>
            <person name="Zhou Z."/>
            <person name="Ke Q."/>
            <person name="Wu Y."/>
            <person name="Bai H."/>
            <person name="Pu F."/>
        </authorList>
    </citation>
    <scope>NUCLEOTIDE SEQUENCE</scope>
    <source>
        <tissue evidence="1">Muscle</tissue>
    </source>
</reference>
<evidence type="ECO:0000313" key="1">
    <source>
        <dbReference type="EMBL" id="TMS12903.1"/>
    </source>
</evidence>
<dbReference type="EMBL" id="CM011684">
    <property type="protein sequence ID" value="TMS12903.1"/>
    <property type="molecule type" value="Genomic_DNA"/>
</dbReference>
<comment type="caution">
    <text evidence="1">The sequence shown here is derived from an EMBL/GenBank/DDBJ whole genome shotgun (WGS) entry which is preliminary data.</text>
</comment>
<organism evidence="1 2">
    <name type="scientific">Larimichthys crocea</name>
    <name type="common">Large yellow croaker</name>
    <name type="synonym">Pseudosciaena crocea</name>
    <dbReference type="NCBI Taxonomy" id="215358"/>
    <lineage>
        <taxon>Eukaryota</taxon>
        <taxon>Metazoa</taxon>
        <taxon>Chordata</taxon>
        <taxon>Craniata</taxon>
        <taxon>Vertebrata</taxon>
        <taxon>Euteleostomi</taxon>
        <taxon>Actinopterygii</taxon>
        <taxon>Neopterygii</taxon>
        <taxon>Teleostei</taxon>
        <taxon>Neoteleostei</taxon>
        <taxon>Acanthomorphata</taxon>
        <taxon>Eupercaria</taxon>
        <taxon>Sciaenidae</taxon>
        <taxon>Larimichthys</taxon>
    </lineage>
</organism>
<protein>
    <submittedName>
        <fullName evidence="1">Uncharacterized protein</fullName>
    </submittedName>
</protein>
<accession>A0ACD3R0K1</accession>
<sequence>DAHPWLCARCQETLREPQTFLRTQREYPEPQLKPVAVVEAENEALMECTLEWRGQHAAWGSQLGQRPTSVTHCQDTTEDTRRRVRQPLLGGMPCGLTYIETQSQTEENVLPLHAELSNRATSFSRIKTEKGGGEGHRHSDERMCGESGVWRENERFASPVWQSRSGSVPVWALCPRGGSVWLALTVAQRGMHRDARERLGECVCGGCLRLTGRRGLVCICM</sequence>
<evidence type="ECO:0000313" key="2">
    <source>
        <dbReference type="Proteomes" id="UP000793456"/>
    </source>
</evidence>
<feature type="non-terminal residue" evidence="1">
    <location>
        <position position="1"/>
    </location>
</feature>
<proteinExistence type="predicted"/>